<name>A0A4Z2EKQ8_9TELE</name>
<reference evidence="1 2" key="1">
    <citation type="submission" date="2019-03" db="EMBL/GenBank/DDBJ databases">
        <title>First draft genome of Liparis tanakae, snailfish: a comprehensive survey of snailfish specific genes.</title>
        <authorList>
            <person name="Kim W."/>
            <person name="Song I."/>
            <person name="Jeong J.-H."/>
            <person name="Kim D."/>
            <person name="Kim S."/>
            <person name="Ryu S."/>
            <person name="Song J.Y."/>
            <person name="Lee S.K."/>
        </authorList>
    </citation>
    <scope>NUCLEOTIDE SEQUENCE [LARGE SCALE GENOMIC DNA]</scope>
    <source>
        <tissue evidence="1">Muscle</tissue>
    </source>
</reference>
<gene>
    <name evidence="1" type="ORF">EYF80_060375</name>
</gene>
<dbReference type="Proteomes" id="UP000314294">
    <property type="component" value="Unassembled WGS sequence"/>
</dbReference>
<proteinExistence type="predicted"/>
<dbReference type="EMBL" id="SRLO01005607">
    <property type="protein sequence ID" value="TNN29476.1"/>
    <property type="molecule type" value="Genomic_DNA"/>
</dbReference>
<comment type="caution">
    <text evidence="1">The sequence shown here is derived from an EMBL/GenBank/DDBJ whole genome shotgun (WGS) entry which is preliminary data.</text>
</comment>
<dbReference type="SUPFAM" id="SSF47769">
    <property type="entry name" value="SAM/Pointed domain"/>
    <property type="match status" value="1"/>
</dbReference>
<protein>
    <submittedName>
        <fullName evidence="1">Uncharacterized protein</fullName>
    </submittedName>
</protein>
<accession>A0A4Z2EKQ8</accession>
<evidence type="ECO:0000313" key="2">
    <source>
        <dbReference type="Proteomes" id="UP000314294"/>
    </source>
</evidence>
<keyword evidence="2" id="KW-1185">Reference proteome</keyword>
<sequence>MDDFVRDKLSEWKLSKFIDTFKEQGIDKDSIYCLDDEDIHHLFPTIGPRRNQKQKIPKSLIHLLK</sequence>
<organism evidence="1 2">
    <name type="scientific">Liparis tanakae</name>
    <name type="common">Tanaka's snailfish</name>
    <dbReference type="NCBI Taxonomy" id="230148"/>
    <lineage>
        <taxon>Eukaryota</taxon>
        <taxon>Metazoa</taxon>
        <taxon>Chordata</taxon>
        <taxon>Craniata</taxon>
        <taxon>Vertebrata</taxon>
        <taxon>Euteleostomi</taxon>
        <taxon>Actinopterygii</taxon>
        <taxon>Neopterygii</taxon>
        <taxon>Teleostei</taxon>
        <taxon>Neoteleostei</taxon>
        <taxon>Acanthomorphata</taxon>
        <taxon>Eupercaria</taxon>
        <taxon>Perciformes</taxon>
        <taxon>Cottioidei</taxon>
        <taxon>Cottales</taxon>
        <taxon>Liparidae</taxon>
        <taxon>Liparis</taxon>
    </lineage>
</organism>
<dbReference type="AlphaFoldDB" id="A0A4Z2EKQ8"/>
<dbReference type="InterPro" id="IPR013761">
    <property type="entry name" value="SAM/pointed_sf"/>
</dbReference>
<evidence type="ECO:0000313" key="1">
    <source>
        <dbReference type="EMBL" id="TNN29476.1"/>
    </source>
</evidence>
<dbReference type="Gene3D" id="1.10.150.50">
    <property type="entry name" value="Transcription Factor, Ets-1"/>
    <property type="match status" value="1"/>
</dbReference>
<dbReference type="OrthoDB" id="3263820at2759"/>